<keyword evidence="3 10" id="KW-0812">Transmembrane</keyword>
<dbReference type="GO" id="GO:0005886">
    <property type="term" value="C:plasma membrane"/>
    <property type="evidence" value="ECO:0007669"/>
    <property type="project" value="UniProtKB-SubCell"/>
</dbReference>
<feature type="compositionally biased region" description="Basic and acidic residues" evidence="9">
    <location>
        <begin position="401"/>
        <end position="410"/>
    </location>
</feature>
<dbReference type="EnsemblMetazoa" id="CLYHEMT021721.1">
    <property type="protein sequence ID" value="CLYHEMP021721.1"/>
    <property type="gene ID" value="CLYHEMG021721"/>
</dbReference>
<dbReference type="RefSeq" id="XP_066911322.1">
    <property type="nucleotide sequence ID" value="XM_067055221.1"/>
</dbReference>
<dbReference type="InterPro" id="IPR000276">
    <property type="entry name" value="GPCR_Rhodpsn"/>
</dbReference>
<dbReference type="RefSeq" id="XP_066911324.1">
    <property type="nucleotide sequence ID" value="XM_067055223.1"/>
</dbReference>
<feature type="transmembrane region" description="Helical" evidence="10">
    <location>
        <begin position="258"/>
        <end position="275"/>
    </location>
</feature>
<dbReference type="GO" id="GO:0030425">
    <property type="term" value="C:dendrite"/>
    <property type="evidence" value="ECO:0007669"/>
    <property type="project" value="TreeGrafter"/>
</dbReference>
<organism evidence="12 13">
    <name type="scientific">Clytia hemisphaerica</name>
    <dbReference type="NCBI Taxonomy" id="252671"/>
    <lineage>
        <taxon>Eukaryota</taxon>
        <taxon>Metazoa</taxon>
        <taxon>Cnidaria</taxon>
        <taxon>Hydrozoa</taxon>
        <taxon>Hydroidolina</taxon>
        <taxon>Leptothecata</taxon>
        <taxon>Obeliida</taxon>
        <taxon>Clytiidae</taxon>
        <taxon>Clytia</taxon>
    </lineage>
</organism>
<evidence type="ECO:0000313" key="13">
    <source>
        <dbReference type="Proteomes" id="UP000594262"/>
    </source>
</evidence>
<dbReference type="GO" id="GO:0045202">
    <property type="term" value="C:synapse"/>
    <property type="evidence" value="ECO:0007669"/>
    <property type="project" value="GOC"/>
</dbReference>
<dbReference type="PROSITE" id="PS50262">
    <property type="entry name" value="G_PROTEIN_RECEP_F1_2"/>
    <property type="match status" value="1"/>
</dbReference>
<dbReference type="Gene3D" id="1.20.1070.10">
    <property type="entry name" value="Rhodopsin 7-helix transmembrane proteins"/>
    <property type="match status" value="1"/>
</dbReference>
<dbReference type="EnsemblMetazoa" id="CLYHEMT021721.2">
    <property type="protein sequence ID" value="CLYHEMP021721.2"/>
    <property type="gene ID" value="CLYHEMG021721"/>
</dbReference>
<feature type="transmembrane region" description="Helical" evidence="10">
    <location>
        <begin position="214"/>
        <end position="238"/>
    </location>
</feature>
<evidence type="ECO:0000256" key="4">
    <source>
        <dbReference type="ARBA" id="ARBA00022989"/>
    </source>
</evidence>
<protein>
    <recommendedName>
        <fullName evidence="11">G-protein coupled receptors family 1 profile domain-containing protein</fullName>
    </recommendedName>
</protein>
<dbReference type="GO" id="GO:0007268">
    <property type="term" value="P:chemical synaptic transmission"/>
    <property type="evidence" value="ECO:0007669"/>
    <property type="project" value="TreeGrafter"/>
</dbReference>
<feature type="region of interest" description="Disordered" evidence="9">
    <location>
        <begin position="378"/>
        <end position="410"/>
    </location>
</feature>
<keyword evidence="13" id="KW-1185">Reference proteome</keyword>
<dbReference type="InterPro" id="IPR017452">
    <property type="entry name" value="GPCR_Rhodpsn_7TM"/>
</dbReference>
<evidence type="ECO:0000259" key="11">
    <source>
        <dbReference type="PROSITE" id="PS50262"/>
    </source>
</evidence>
<dbReference type="SMART" id="SM01381">
    <property type="entry name" value="7TM_GPCR_Srsx"/>
    <property type="match status" value="1"/>
</dbReference>
<feature type="transmembrane region" description="Helical" evidence="10">
    <location>
        <begin position="135"/>
        <end position="156"/>
    </location>
</feature>
<keyword evidence="5" id="KW-0297">G-protein coupled receptor</keyword>
<evidence type="ECO:0000256" key="1">
    <source>
        <dbReference type="ARBA" id="ARBA00004651"/>
    </source>
</evidence>
<feature type="compositionally biased region" description="Low complexity" evidence="9">
    <location>
        <begin position="378"/>
        <end position="396"/>
    </location>
</feature>
<feature type="transmembrane region" description="Helical" evidence="10">
    <location>
        <begin position="92"/>
        <end position="115"/>
    </location>
</feature>
<dbReference type="CDD" id="cd14967">
    <property type="entry name" value="7tmA_amine_R-like"/>
    <property type="match status" value="1"/>
</dbReference>
<dbReference type="GO" id="GO:0030594">
    <property type="term" value="F:neurotransmitter receptor activity"/>
    <property type="evidence" value="ECO:0007669"/>
    <property type="project" value="TreeGrafter"/>
</dbReference>
<dbReference type="PANTHER" id="PTHR24247">
    <property type="entry name" value="5-HYDROXYTRYPTAMINE RECEPTOR"/>
    <property type="match status" value="1"/>
</dbReference>
<name>A0A7M6DQ54_9CNID</name>
<evidence type="ECO:0000256" key="3">
    <source>
        <dbReference type="ARBA" id="ARBA00022692"/>
    </source>
</evidence>
<evidence type="ECO:0000256" key="5">
    <source>
        <dbReference type="ARBA" id="ARBA00023040"/>
    </source>
</evidence>
<sequence length="410" mass="46550">MNFTEHKMTATAPNKNSLEILELVFLCVICALTLLGNCLVILAFFWGPRSLRNYTNFFVVNLAVSDLMVGCLSLPFWIVYRADIELVDREKYTFFISLDILCGTTSILSLSAISLERMFAVKFPTTHFNLTSKPIKLGIVVTWFLAIIFTGSKFAIRTPTQIRAYTASIFTLAFLVPLLIIVASYTIIFIAAVKMMNEANTTGKLAREIHVAKTISVIITLFVICWMPFFVINMVWVFCSDYCDQKRNYRWVVHISKMMHYANSMMNFFVYAVRLPDFRRAFKAILFKCDTSGFRERVRTFSESIVTRGRTASERQSFFADQTMNTSNGTLNNNHSPITDKVKKHQQQGSICKHNNQQPRLSSHSNCTEVSIMDDTWSPTTMNSNTSSNDTSSSSNPLLASHHDMTVSSI</sequence>
<evidence type="ECO:0000256" key="2">
    <source>
        <dbReference type="ARBA" id="ARBA00022475"/>
    </source>
</evidence>
<keyword evidence="4 10" id="KW-1133">Transmembrane helix</keyword>
<evidence type="ECO:0000256" key="6">
    <source>
        <dbReference type="ARBA" id="ARBA00023136"/>
    </source>
</evidence>
<dbReference type="SUPFAM" id="SSF81321">
    <property type="entry name" value="Family A G protein-coupled receptor-like"/>
    <property type="match status" value="1"/>
</dbReference>
<accession>A0A7M6DQ54</accession>
<dbReference type="PRINTS" id="PR00237">
    <property type="entry name" value="GPCRRHODOPSN"/>
</dbReference>
<keyword evidence="7" id="KW-0675">Receptor</keyword>
<reference evidence="12" key="1">
    <citation type="submission" date="2021-01" db="UniProtKB">
        <authorList>
            <consortium name="EnsemblMetazoa"/>
        </authorList>
    </citation>
    <scope>IDENTIFICATION</scope>
</reference>
<feature type="transmembrane region" description="Helical" evidence="10">
    <location>
        <begin position="58"/>
        <end position="80"/>
    </location>
</feature>
<proteinExistence type="predicted"/>
<feature type="transmembrane region" description="Helical" evidence="10">
    <location>
        <begin position="168"/>
        <end position="193"/>
    </location>
</feature>
<dbReference type="OrthoDB" id="9445642at2759"/>
<feature type="transmembrane region" description="Helical" evidence="10">
    <location>
        <begin position="20"/>
        <end position="46"/>
    </location>
</feature>
<dbReference type="GO" id="GO:0004993">
    <property type="term" value="F:G protein-coupled serotonin receptor activity"/>
    <property type="evidence" value="ECO:0007669"/>
    <property type="project" value="TreeGrafter"/>
</dbReference>
<keyword evidence="8" id="KW-0807">Transducer</keyword>
<dbReference type="Proteomes" id="UP000594262">
    <property type="component" value="Unplaced"/>
</dbReference>
<feature type="domain" description="G-protein coupled receptors family 1 profile" evidence="11">
    <location>
        <begin position="36"/>
        <end position="271"/>
    </location>
</feature>
<evidence type="ECO:0000256" key="10">
    <source>
        <dbReference type="SAM" id="Phobius"/>
    </source>
</evidence>
<evidence type="ECO:0000256" key="7">
    <source>
        <dbReference type="ARBA" id="ARBA00023170"/>
    </source>
</evidence>
<dbReference type="AlphaFoldDB" id="A0A7M6DQ54"/>
<evidence type="ECO:0000313" key="12">
    <source>
        <dbReference type="EnsemblMetazoa" id="CLYHEMP021721.2"/>
    </source>
</evidence>
<keyword evidence="2" id="KW-1003">Cell membrane</keyword>
<dbReference type="Pfam" id="PF00001">
    <property type="entry name" value="7tm_1"/>
    <property type="match status" value="2"/>
</dbReference>
<evidence type="ECO:0000256" key="8">
    <source>
        <dbReference type="ARBA" id="ARBA00023224"/>
    </source>
</evidence>
<dbReference type="GO" id="GO:0007187">
    <property type="term" value="P:G protein-coupled receptor signaling pathway, coupled to cyclic nucleotide second messenger"/>
    <property type="evidence" value="ECO:0007669"/>
    <property type="project" value="TreeGrafter"/>
</dbReference>
<dbReference type="GeneID" id="136798586"/>
<dbReference type="PANTHER" id="PTHR24247:SF202">
    <property type="entry name" value="5-HYDROXYTRYPTAMINE RECEPTOR 1"/>
    <property type="match status" value="1"/>
</dbReference>
<keyword evidence="6 10" id="KW-0472">Membrane</keyword>
<comment type="subcellular location">
    <subcellularLocation>
        <location evidence="1">Cell membrane</location>
        <topology evidence="1">Multi-pass membrane protein</topology>
    </subcellularLocation>
</comment>
<evidence type="ECO:0000256" key="9">
    <source>
        <dbReference type="SAM" id="MobiDB-lite"/>
    </source>
</evidence>